<feature type="compositionally biased region" description="Polar residues" evidence="1">
    <location>
        <begin position="77"/>
        <end position="88"/>
    </location>
</feature>
<feature type="compositionally biased region" description="Low complexity" evidence="1">
    <location>
        <begin position="89"/>
        <end position="102"/>
    </location>
</feature>
<comment type="caution">
    <text evidence="2">The sequence shown here is derived from an EMBL/GenBank/DDBJ whole genome shotgun (WGS) entry which is preliminary data.</text>
</comment>
<feature type="region of interest" description="Disordered" evidence="1">
    <location>
        <begin position="77"/>
        <end position="128"/>
    </location>
</feature>
<dbReference type="STRING" id="2004952.A0A2C5YKR2"/>
<protein>
    <submittedName>
        <fullName evidence="2">Uncharacterized protein</fullName>
    </submittedName>
</protein>
<feature type="compositionally biased region" description="Basic and acidic residues" evidence="1">
    <location>
        <begin position="220"/>
        <end position="231"/>
    </location>
</feature>
<feature type="compositionally biased region" description="Basic and acidic residues" evidence="1">
    <location>
        <begin position="352"/>
        <end position="362"/>
    </location>
</feature>
<evidence type="ECO:0000256" key="1">
    <source>
        <dbReference type="SAM" id="MobiDB-lite"/>
    </source>
</evidence>
<feature type="compositionally biased region" description="Polar residues" evidence="1">
    <location>
        <begin position="23"/>
        <end position="33"/>
    </location>
</feature>
<name>A0A2C5YKR2_9HYPO</name>
<feature type="region of interest" description="Disordered" evidence="1">
    <location>
        <begin position="23"/>
        <end position="56"/>
    </location>
</feature>
<sequence>MAAVARQPFAPLDGSRMQTLTSLKNRQNSTAAASSKRKAHLLDNDDSENVDPTLSAKKRSKAIETFKKPAAFILNRAITTPRTDTPRTLSSPLKPAASSSRPLQRKSIVKSTPLTAPAGRSPPRGKRAGLLTSRRRYARVDPPAFSLGSPAPFSLDAALKGTMAGYAARPQKAVGRGILEPETKASWYFDIHEDTPEQEMTNLLQHGTCVLDLSSEEDNARKAAEDLDKENVPPVDDVSQTSVAAVPRRAADEMVVDKERVALGEMNAADYFPEGCDETSVVMIPGDEEDAQEESSVAAKLGLAARMAEAADAINNVEKLMRESKGKSSAKAAVLQPVDGTGESFDLWESGSAKDEGEPVAA</sequence>
<dbReference type="AlphaFoldDB" id="A0A2C5YKR2"/>
<feature type="region of interest" description="Disordered" evidence="1">
    <location>
        <begin position="325"/>
        <end position="362"/>
    </location>
</feature>
<keyword evidence="3" id="KW-1185">Reference proteome</keyword>
<accession>A0A2C5YKR2</accession>
<proteinExistence type="predicted"/>
<organism evidence="2 3">
    <name type="scientific">Ophiocordyceps camponoti-rufipedis</name>
    <dbReference type="NCBI Taxonomy" id="2004952"/>
    <lineage>
        <taxon>Eukaryota</taxon>
        <taxon>Fungi</taxon>
        <taxon>Dikarya</taxon>
        <taxon>Ascomycota</taxon>
        <taxon>Pezizomycotina</taxon>
        <taxon>Sordariomycetes</taxon>
        <taxon>Hypocreomycetidae</taxon>
        <taxon>Hypocreales</taxon>
        <taxon>Ophiocordycipitaceae</taxon>
        <taxon>Ophiocordyceps</taxon>
    </lineage>
</organism>
<dbReference type="Proteomes" id="UP000226431">
    <property type="component" value="Unassembled WGS sequence"/>
</dbReference>
<dbReference type="EMBL" id="NJES01001063">
    <property type="protein sequence ID" value="PHH68090.1"/>
    <property type="molecule type" value="Genomic_DNA"/>
</dbReference>
<gene>
    <name evidence="2" type="ORF">CDD80_270</name>
</gene>
<feature type="region of interest" description="Disordered" evidence="1">
    <location>
        <begin position="220"/>
        <end position="240"/>
    </location>
</feature>
<evidence type="ECO:0000313" key="3">
    <source>
        <dbReference type="Proteomes" id="UP000226431"/>
    </source>
</evidence>
<reference evidence="2 3" key="1">
    <citation type="submission" date="2017-06" db="EMBL/GenBank/DDBJ databases">
        <title>Ant-infecting Ophiocordyceps genomes reveal a high diversity of potential behavioral manipulation genes and a possible major role for enterotoxins.</title>
        <authorList>
            <person name="De Bekker C."/>
            <person name="Evans H.C."/>
            <person name="Brachmann A."/>
            <person name="Hughes D.P."/>
        </authorList>
    </citation>
    <scope>NUCLEOTIDE SEQUENCE [LARGE SCALE GENOMIC DNA]</scope>
    <source>
        <strain evidence="2 3">Map16</strain>
    </source>
</reference>
<evidence type="ECO:0000313" key="2">
    <source>
        <dbReference type="EMBL" id="PHH68090.1"/>
    </source>
</evidence>
<dbReference type="OrthoDB" id="425602at2759"/>